<protein>
    <submittedName>
        <fullName evidence="2">DSBA-like thioredoxin domain protein</fullName>
    </submittedName>
</protein>
<dbReference type="GO" id="GO:0016491">
    <property type="term" value="F:oxidoreductase activity"/>
    <property type="evidence" value="ECO:0007669"/>
    <property type="project" value="InterPro"/>
</dbReference>
<dbReference type="PANTHER" id="PTHR13887:SF33">
    <property type="entry name" value="ISOMERASE"/>
    <property type="match status" value="1"/>
</dbReference>
<gene>
    <name evidence="2" type="ORF">DSM106044_04292</name>
</gene>
<name>A0A4U8Q4P5_9FIRM</name>
<evidence type="ECO:0000313" key="3">
    <source>
        <dbReference type="Proteomes" id="UP000306509"/>
    </source>
</evidence>
<dbReference type="PANTHER" id="PTHR13887">
    <property type="entry name" value="GLUTATHIONE S-TRANSFERASE KAPPA"/>
    <property type="match status" value="1"/>
</dbReference>
<feature type="domain" description="DSBA-like thioredoxin" evidence="1">
    <location>
        <begin position="5"/>
        <end position="193"/>
    </location>
</feature>
<dbReference type="Gene3D" id="3.40.30.10">
    <property type="entry name" value="Glutaredoxin"/>
    <property type="match status" value="1"/>
</dbReference>
<organism evidence="2 3">
    <name type="scientific">Robinsoniella peoriensis</name>
    <dbReference type="NCBI Taxonomy" id="180332"/>
    <lineage>
        <taxon>Bacteria</taxon>
        <taxon>Bacillati</taxon>
        <taxon>Bacillota</taxon>
        <taxon>Clostridia</taxon>
        <taxon>Lachnospirales</taxon>
        <taxon>Lachnospiraceae</taxon>
        <taxon>Robinsoniella</taxon>
    </lineage>
</organism>
<dbReference type="Pfam" id="PF01323">
    <property type="entry name" value="DSBA"/>
    <property type="match status" value="1"/>
</dbReference>
<keyword evidence="3" id="KW-1185">Reference proteome</keyword>
<dbReference type="SUPFAM" id="SSF52833">
    <property type="entry name" value="Thioredoxin-like"/>
    <property type="match status" value="1"/>
</dbReference>
<dbReference type="InterPro" id="IPR036249">
    <property type="entry name" value="Thioredoxin-like_sf"/>
</dbReference>
<evidence type="ECO:0000259" key="1">
    <source>
        <dbReference type="Pfam" id="PF01323"/>
    </source>
</evidence>
<evidence type="ECO:0000313" key="2">
    <source>
        <dbReference type="EMBL" id="TLC98962.1"/>
    </source>
</evidence>
<accession>A0A4U8Q4P5</accession>
<dbReference type="Proteomes" id="UP000306509">
    <property type="component" value="Unassembled WGS sequence"/>
</dbReference>
<dbReference type="AlphaFoldDB" id="A0A4U8Q4P5"/>
<dbReference type="EMBL" id="QGQD01000079">
    <property type="protein sequence ID" value="TLC98962.1"/>
    <property type="molecule type" value="Genomic_DNA"/>
</dbReference>
<reference evidence="2 3" key="1">
    <citation type="journal article" date="2019" name="Anaerobe">
        <title>Detection of Robinsoniella peoriensis in multiple bone samples of a trauma patient.</title>
        <authorList>
            <person name="Schrottner P."/>
            <person name="Hartwich K."/>
            <person name="Bunk B."/>
            <person name="Schober I."/>
            <person name="Helbig S."/>
            <person name="Rudolph W.W."/>
            <person name="Gunzer F."/>
        </authorList>
    </citation>
    <scope>NUCLEOTIDE SEQUENCE [LARGE SCALE GENOMIC DNA]</scope>
    <source>
        <strain evidence="2 3">DSM 106044</strain>
    </source>
</reference>
<proteinExistence type="predicted"/>
<dbReference type="InterPro" id="IPR001853">
    <property type="entry name" value="DSBA-like_thioredoxin_dom"/>
</dbReference>
<sequence length="217" mass="24634">MSLKIKVFFDFVCPFCYLEFFSLKQAANGLDVTFERIPHELRRPPSPMADPMHDEARLKRFDEVLLPAARELGLTMQLPRLSPHPYSTNTFLGLLYCEDHGVGQEYTEKVFTTFYEDEKDIGDLNVLGAIAKELELNEKEFLEEIISKSQLARLDELNALSEEYDITSIPVIYIGDTRLPGYHTPEVYAQAIADALLQQETTSVSGMSCGIDGHCRF</sequence>
<dbReference type="RefSeq" id="WP_138003624.1">
    <property type="nucleotide sequence ID" value="NZ_QGQD01000079.1"/>
</dbReference>
<dbReference type="STRING" id="180332.GCA_000797495_02637"/>
<comment type="caution">
    <text evidence="2">The sequence shown here is derived from an EMBL/GenBank/DDBJ whole genome shotgun (WGS) entry which is preliminary data.</text>
</comment>